<dbReference type="SUPFAM" id="SSF52058">
    <property type="entry name" value="L domain-like"/>
    <property type="match status" value="2"/>
</dbReference>
<dbReference type="Proteomes" id="UP000215914">
    <property type="component" value="Unassembled WGS sequence"/>
</dbReference>
<feature type="domain" description="Disease resistance R13L4/SHOC-2-like LRR" evidence="2">
    <location>
        <begin position="225"/>
        <end position="310"/>
    </location>
</feature>
<sequence>MPVECSKLEFLNLKGSKVSDLNLLAPNLEKLNLEQCNEFVELHSHVECLNIKSLNLSGSKVRNLNLGITPNLESLNLKGCYDFVELHMPVECPELQFLCLGGSKVSNLNLEMTPHLKELDLEGCYYLQEIHAPVGCLKNLVYFNFNGCSRFKNFYVNKSNDVHGPYNVARLYLVAKSLDICPLHPDSNLPKFQFNCTYREPLPSSSGNIEKIISFGLCACTNLESFSTSICGLQHLRELTLIGSIPEVPNDLYQLQSLEKLCLSMKTIKHLPDNICMLKHLKSLDLSDCGSLQDIPDSICKMESLRDLNLQFCIQVEKLPKEFGDMKRLNRLDIEGAGIRHLPYNIFQLKGLWIIGSRGQLKSCGFTNIISRSRDCYVQL</sequence>
<comment type="caution">
    <text evidence="3">The sequence shown here is derived from an EMBL/GenBank/DDBJ whole genome shotgun (WGS) entry which is preliminary data.</text>
</comment>
<dbReference type="Pfam" id="PF23598">
    <property type="entry name" value="LRR_14"/>
    <property type="match status" value="1"/>
</dbReference>
<dbReference type="InterPro" id="IPR055414">
    <property type="entry name" value="LRR_R13L4/SHOC2-like"/>
</dbReference>
<evidence type="ECO:0000256" key="1">
    <source>
        <dbReference type="ARBA" id="ARBA00022737"/>
    </source>
</evidence>
<dbReference type="InterPro" id="IPR032675">
    <property type="entry name" value="LRR_dom_sf"/>
</dbReference>
<name>A0A9K3I1Z0_HELAN</name>
<dbReference type="EMBL" id="MNCJ02000324">
    <property type="protein sequence ID" value="KAF5789003.1"/>
    <property type="molecule type" value="Genomic_DNA"/>
</dbReference>
<keyword evidence="4" id="KW-1185">Reference proteome</keyword>
<accession>A0A9K3I1Z0</accession>
<evidence type="ECO:0000259" key="2">
    <source>
        <dbReference type="Pfam" id="PF23598"/>
    </source>
</evidence>
<keyword evidence="1" id="KW-0677">Repeat</keyword>
<reference evidence="3" key="2">
    <citation type="submission" date="2020-06" db="EMBL/GenBank/DDBJ databases">
        <title>Helianthus annuus Genome sequencing and assembly Release 2.</title>
        <authorList>
            <person name="Gouzy J."/>
            <person name="Langlade N."/>
            <person name="Munos S."/>
        </authorList>
    </citation>
    <scope>NUCLEOTIDE SEQUENCE</scope>
    <source>
        <tissue evidence="3">Leaves</tissue>
    </source>
</reference>
<dbReference type="AlphaFoldDB" id="A0A9K3I1Z0"/>
<protein>
    <submittedName>
        <fullName evidence="3">Leucine-rich repeat domain superfamily</fullName>
    </submittedName>
</protein>
<dbReference type="Gene3D" id="3.80.10.10">
    <property type="entry name" value="Ribonuclease Inhibitor"/>
    <property type="match status" value="2"/>
</dbReference>
<dbReference type="PANTHER" id="PTHR47186">
    <property type="entry name" value="LEUCINE-RICH REPEAT-CONTAINING PROTEIN 57"/>
    <property type="match status" value="1"/>
</dbReference>
<reference evidence="3" key="1">
    <citation type="journal article" date="2017" name="Nature">
        <title>The sunflower genome provides insights into oil metabolism, flowering and Asterid evolution.</title>
        <authorList>
            <person name="Badouin H."/>
            <person name="Gouzy J."/>
            <person name="Grassa C.J."/>
            <person name="Murat F."/>
            <person name="Staton S.E."/>
            <person name="Cottret L."/>
            <person name="Lelandais-Briere C."/>
            <person name="Owens G.L."/>
            <person name="Carrere S."/>
            <person name="Mayjonade B."/>
            <person name="Legrand L."/>
            <person name="Gill N."/>
            <person name="Kane N.C."/>
            <person name="Bowers J.E."/>
            <person name="Hubner S."/>
            <person name="Bellec A."/>
            <person name="Berard A."/>
            <person name="Berges H."/>
            <person name="Blanchet N."/>
            <person name="Boniface M.C."/>
            <person name="Brunel D."/>
            <person name="Catrice O."/>
            <person name="Chaidir N."/>
            <person name="Claudel C."/>
            <person name="Donnadieu C."/>
            <person name="Faraut T."/>
            <person name="Fievet G."/>
            <person name="Helmstetter N."/>
            <person name="King M."/>
            <person name="Knapp S.J."/>
            <person name="Lai Z."/>
            <person name="Le Paslier M.C."/>
            <person name="Lippi Y."/>
            <person name="Lorenzon L."/>
            <person name="Mandel J.R."/>
            <person name="Marage G."/>
            <person name="Marchand G."/>
            <person name="Marquand E."/>
            <person name="Bret-Mestries E."/>
            <person name="Morien E."/>
            <person name="Nambeesan S."/>
            <person name="Nguyen T."/>
            <person name="Pegot-Espagnet P."/>
            <person name="Pouilly N."/>
            <person name="Raftis F."/>
            <person name="Sallet E."/>
            <person name="Schiex T."/>
            <person name="Thomas J."/>
            <person name="Vandecasteele C."/>
            <person name="Vares D."/>
            <person name="Vear F."/>
            <person name="Vautrin S."/>
            <person name="Crespi M."/>
            <person name="Mangin B."/>
            <person name="Burke J.M."/>
            <person name="Salse J."/>
            <person name="Munos S."/>
            <person name="Vincourt P."/>
            <person name="Rieseberg L.H."/>
            <person name="Langlade N.B."/>
        </authorList>
    </citation>
    <scope>NUCLEOTIDE SEQUENCE</scope>
    <source>
        <tissue evidence="3">Leaves</tissue>
    </source>
</reference>
<gene>
    <name evidence="3" type="ORF">HanXRQr2_Chr09g0365761</name>
</gene>
<proteinExistence type="predicted"/>
<evidence type="ECO:0000313" key="4">
    <source>
        <dbReference type="Proteomes" id="UP000215914"/>
    </source>
</evidence>
<dbReference type="PANTHER" id="PTHR47186:SF42">
    <property type="entry name" value="DISEASE RESISTANCE RPP13-LIKE PROTEIN 1"/>
    <property type="match status" value="1"/>
</dbReference>
<organism evidence="3 4">
    <name type="scientific">Helianthus annuus</name>
    <name type="common">Common sunflower</name>
    <dbReference type="NCBI Taxonomy" id="4232"/>
    <lineage>
        <taxon>Eukaryota</taxon>
        <taxon>Viridiplantae</taxon>
        <taxon>Streptophyta</taxon>
        <taxon>Embryophyta</taxon>
        <taxon>Tracheophyta</taxon>
        <taxon>Spermatophyta</taxon>
        <taxon>Magnoliopsida</taxon>
        <taxon>eudicotyledons</taxon>
        <taxon>Gunneridae</taxon>
        <taxon>Pentapetalae</taxon>
        <taxon>asterids</taxon>
        <taxon>campanulids</taxon>
        <taxon>Asterales</taxon>
        <taxon>Asteraceae</taxon>
        <taxon>Asteroideae</taxon>
        <taxon>Heliantheae alliance</taxon>
        <taxon>Heliantheae</taxon>
        <taxon>Helianthus</taxon>
    </lineage>
</organism>
<evidence type="ECO:0000313" key="3">
    <source>
        <dbReference type="EMBL" id="KAF5789003.1"/>
    </source>
</evidence>
<dbReference type="Gramene" id="mRNA:HanXRQr2_Chr09g0365761">
    <property type="protein sequence ID" value="CDS:HanXRQr2_Chr09g0365761.1"/>
    <property type="gene ID" value="HanXRQr2_Chr09g0365761"/>
</dbReference>